<dbReference type="AlphaFoldDB" id="A0A7C1SY98"/>
<evidence type="ECO:0000313" key="2">
    <source>
        <dbReference type="EMBL" id="HEB44657.1"/>
    </source>
</evidence>
<dbReference type="InterPro" id="IPR018640">
    <property type="entry name" value="DUF2063"/>
</dbReference>
<proteinExistence type="predicted"/>
<organism evidence="2">
    <name type="scientific">Agrobacterium albertimagni</name>
    <dbReference type="NCBI Taxonomy" id="147266"/>
    <lineage>
        <taxon>Bacteria</taxon>
        <taxon>Pseudomonadati</taxon>
        <taxon>Pseudomonadota</taxon>
        <taxon>Alphaproteobacteria</taxon>
        <taxon>Hyphomicrobiales</taxon>
        <taxon>Rhizobiaceae</taxon>
        <taxon>Rhizobium/Agrobacterium group</taxon>
        <taxon>Agrobacterium</taxon>
    </lineage>
</organism>
<name>A0A7C1SY98_9HYPH</name>
<comment type="caution">
    <text evidence="2">The sequence shown here is derived from an EMBL/GenBank/DDBJ whole genome shotgun (WGS) entry which is preliminary data.</text>
</comment>
<dbReference type="InterPro" id="IPR044922">
    <property type="entry name" value="DUF2063_N_sf"/>
</dbReference>
<dbReference type="Gene3D" id="1.10.150.690">
    <property type="entry name" value="DUF2063"/>
    <property type="match status" value="1"/>
</dbReference>
<accession>A0A7C1SY98</accession>
<sequence length="268" mass="28501">MPRPTWGFAMRPDPVSSGAFAEALFAPDLPSPEGLTGRQETRPQRRFSVYRNNVTVSLVDALASIFPTVQNLVGEDFFRAMARLYVAAHPPTSPLLFTYGESFPAFLESFPPAADLPFLADVARVERLWLDAYHAADAAPLDPAALGEISAEHLASIRFQAHSATRMIRLQHSAGTICGLDRAGQSLDGVNPLLPEAVLITRPAFDVSIEILPSGGAAFFEKLLDGHALGDACLGAAEEAADISALISLALTSGAFTAIESPEESTSP</sequence>
<dbReference type="Pfam" id="PF09836">
    <property type="entry name" value="DUF2063"/>
    <property type="match status" value="1"/>
</dbReference>
<evidence type="ECO:0000259" key="1">
    <source>
        <dbReference type="Pfam" id="PF09836"/>
    </source>
</evidence>
<reference evidence="2" key="1">
    <citation type="journal article" date="2020" name="mSystems">
        <title>Genome- and Community-Level Interaction Insights into Carbon Utilization and Element Cycling Functions of Hydrothermarchaeota in Hydrothermal Sediment.</title>
        <authorList>
            <person name="Zhou Z."/>
            <person name="Liu Y."/>
            <person name="Xu W."/>
            <person name="Pan J."/>
            <person name="Luo Z.H."/>
            <person name="Li M."/>
        </authorList>
    </citation>
    <scope>NUCLEOTIDE SEQUENCE [LARGE SCALE GENOMIC DNA]</scope>
    <source>
        <strain evidence="2">SpSt-243</strain>
    </source>
</reference>
<feature type="domain" description="Putative DNA-binding" evidence="1">
    <location>
        <begin position="19"/>
        <end position="107"/>
    </location>
</feature>
<protein>
    <submittedName>
        <fullName evidence="2">DUF2063 domain-containing protein</fullName>
    </submittedName>
</protein>
<dbReference type="EMBL" id="DSKI01000690">
    <property type="protein sequence ID" value="HEB44657.1"/>
    <property type="molecule type" value="Genomic_DNA"/>
</dbReference>
<gene>
    <name evidence="2" type="ORF">ENP70_13400</name>
</gene>